<dbReference type="InParanoid" id="A0A1D3D1R5"/>
<feature type="region of interest" description="Disordered" evidence="1">
    <location>
        <begin position="315"/>
        <end position="336"/>
    </location>
</feature>
<organism evidence="2 3">
    <name type="scientific">Cyclospora cayetanensis</name>
    <dbReference type="NCBI Taxonomy" id="88456"/>
    <lineage>
        <taxon>Eukaryota</taxon>
        <taxon>Sar</taxon>
        <taxon>Alveolata</taxon>
        <taxon>Apicomplexa</taxon>
        <taxon>Conoidasida</taxon>
        <taxon>Coccidia</taxon>
        <taxon>Eucoccidiorida</taxon>
        <taxon>Eimeriorina</taxon>
        <taxon>Eimeriidae</taxon>
        <taxon>Cyclospora</taxon>
    </lineage>
</organism>
<name>A0A1D3D1R5_9EIME</name>
<proteinExistence type="predicted"/>
<evidence type="ECO:0000256" key="1">
    <source>
        <dbReference type="SAM" id="MobiDB-lite"/>
    </source>
</evidence>
<evidence type="ECO:0000313" key="2">
    <source>
        <dbReference type="EMBL" id="OEH77391.1"/>
    </source>
</evidence>
<evidence type="ECO:0000313" key="3">
    <source>
        <dbReference type="Proteomes" id="UP000095192"/>
    </source>
</evidence>
<dbReference type="Proteomes" id="UP000095192">
    <property type="component" value="Unassembled WGS sequence"/>
</dbReference>
<dbReference type="VEuPathDB" id="ToxoDB:cyc_02207"/>
<dbReference type="EMBL" id="JROU02001104">
    <property type="protein sequence ID" value="OEH77391.1"/>
    <property type="molecule type" value="Genomic_DNA"/>
</dbReference>
<dbReference type="AlphaFoldDB" id="A0A1D3D1R5"/>
<reference evidence="2 3" key="1">
    <citation type="journal article" date="2016" name="BMC Genomics">
        <title>Comparative genomics reveals Cyclospora cayetanensis possesses coccidia-like metabolism and invasion components but unique surface antigens.</title>
        <authorList>
            <person name="Liu S."/>
            <person name="Wang L."/>
            <person name="Zheng H."/>
            <person name="Xu Z."/>
            <person name="Roellig D.M."/>
            <person name="Li N."/>
            <person name="Frace M.A."/>
            <person name="Tang K."/>
            <person name="Arrowood M.J."/>
            <person name="Moss D.M."/>
            <person name="Zhang L."/>
            <person name="Feng Y."/>
            <person name="Xiao L."/>
        </authorList>
    </citation>
    <scope>NUCLEOTIDE SEQUENCE [LARGE SCALE GENOMIC DNA]</scope>
    <source>
        <strain evidence="2 3">CHN_HEN01</strain>
    </source>
</reference>
<comment type="caution">
    <text evidence="2">The sequence shown here is derived from an EMBL/GenBank/DDBJ whole genome shotgun (WGS) entry which is preliminary data.</text>
</comment>
<keyword evidence="3" id="KW-1185">Reference proteome</keyword>
<gene>
    <name evidence="2" type="ORF">cyc_02207</name>
</gene>
<sequence length="336" mass="36270">MCEWTATRSTRASSVTSGGMIGAAILFDEASEGEGTEASVSMLGNGLFQRSKRPKRLFACAGGYSGASRPDAFLNTAYTSLGIRASSPGEASSRKQLSPPVLLKVWGERRKPFEGVYECSRFALLRQLHDAAFWRELAAAAEVLLEALAMGCYTELSDSRSSTNNSGNCQRIARGLSACRSNEAARDILHALTRKAQQQRATGLEAAPSAAEGWNIDTRYIGLSLPVLINSFKQMRVYPQIVTPGALLTKAVQAFATFGYAHRRLLRCVSESLCFLSFSDEQLATLRDAMASLQHDDPLLDALANTRLRRAVSLGRANTTSGSNSSKKQLVKGGMS</sequence>
<feature type="compositionally biased region" description="Polar residues" evidence="1">
    <location>
        <begin position="316"/>
        <end position="328"/>
    </location>
</feature>
<accession>A0A1D3D1R5</accession>
<protein>
    <submittedName>
        <fullName evidence="2">Uncharacterized protein</fullName>
    </submittedName>
</protein>
<dbReference type="VEuPathDB" id="ToxoDB:LOC34619091"/>